<sequence length="63" mass="7475">MLSEITRVVFGHGVMSNILCFWCKRRLRPSFYRLQHEFKGFPALTNFVAEERFLPRLVDVDEA</sequence>
<dbReference type="AlphaFoldDB" id="A0AAD0P556"/>
<evidence type="ECO:0000313" key="1">
    <source>
        <dbReference type="EMBL" id="AWV48230.1"/>
    </source>
</evidence>
<protein>
    <submittedName>
        <fullName evidence="1">Uncharacterized protein</fullName>
    </submittedName>
</protein>
<proteinExistence type="predicted"/>
<dbReference type="Proteomes" id="UP000249682">
    <property type="component" value="Chromosome"/>
</dbReference>
<gene>
    <name evidence="1" type="ORF">DIJ64_09705</name>
</gene>
<reference evidence="1 2" key="1">
    <citation type="submission" date="2018-05" db="EMBL/GenBank/DDBJ databases">
        <title>Evolution of small genomes with special reference to Mycobacterium leprae.</title>
        <authorList>
            <person name="Mohanty P.S."/>
            <person name="Bansal A.K."/>
            <person name="Gupta U.D."/>
            <person name="Naaz F."/>
            <person name="Dwivedi V.D."/>
            <person name="Singh H."/>
            <person name="Gupta G."/>
            <person name="Sharma S."/>
            <person name="Arora M."/>
        </authorList>
    </citation>
    <scope>NUCLEOTIDE SEQUENCE [LARGE SCALE GENOMIC DNA]</scope>
    <source>
        <strain evidence="1 2">MRHRU-235-G</strain>
    </source>
</reference>
<name>A0AAD0P556_MYCLR</name>
<organism evidence="1 2">
    <name type="scientific">Mycobacterium leprae</name>
    <dbReference type="NCBI Taxonomy" id="1769"/>
    <lineage>
        <taxon>Bacteria</taxon>
        <taxon>Bacillati</taxon>
        <taxon>Actinomycetota</taxon>
        <taxon>Actinomycetes</taxon>
        <taxon>Mycobacteriales</taxon>
        <taxon>Mycobacteriaceae</taxon>
        <taxon>Mycobacterium</taxon>
    </lineage>
</organism>
<evidence type="ECO:0000313" key="2">
    <source>
        <dbReference type="Proteomes" id="UP000249682"/>
    </source>
</evidence>
<dbReference type="EMBL" id="CP029543">
    <property type="protein sequence ID" value="AWV48230.1"/>
    <property type="molecule type" value="Genomic_DNA"/>
</dbReference>
<accession>A0AAD0P556</accession>
<dbReference type="RefSeq" id="WP_041322964.1">
    <property type="nucleotide sequence ID" value="NZ_CP029543.1"/>
</dbReference>